<dbReference type="Gene3D" id="3.40.50.2000">
    <property type="entry name" value="Glycogen Phosphorylase B"/>
    <property type="match status" value="2"/>
</dbReference>
<dbReference type="GO" id="GO:0016757">
    <property type="term" value="F:glycosyltransferase activity"/>
    <property type="evidence" value="ECO:0007669"/>
    <property type="project" value="InterPro"/>
</dbReference>
<dbReference type="Proteomes" id="UP000571554">
    <property type="component" value="Unassembled WGS sequence"/>
</dbReference>
<accession>A0A7W9TU65</accession>
<name>A0A7W9TU65_9BURK</name>
<evidence type="ECO:0000313" key="3">
    <source>
        <dbReference type="EMBL" id="MBB6100746.1"/>
    </source>
</evidence>
<comment type="caution">
    <text evidence="3">The sequence shown here is derived from an EMBL/GenBank/DDBJ whole genome shotgun (WGS) entry which is preliminary data.</text>
</comment>
<dbReference type="InterPro" id="IPR001296">
    <property type="entry name" value="Glyco_trans_1"/>
</dbReference>
<dbReference type="Pfam" id="PF00534">
    <property type="entry name" value="Glycos_transf_1"/>
    <property type="match status" value="1"/>
</dbReference>
<evidence type="ECO:0000259" key="2">
    <source>
        <dbReference type="Pfam" id="PF13579"/>
    </source>
</evidence>
<sequence length="397" mass="44239">MNQGEQLRLLHVISSIDATNGGPIEGVTRLAAQLKLQGHSIDVACLDDDVPNPPTDGAFQRVIRLGRGAGKYRFNLRLIQWLKAHADEYDAVVVNGLWQFHGAAVMLVLSRQNIPYFVYSHGMLDPWFNRTYPVKYLKKLLYWLAIERHVVKRAKSLVFTSETERILAKTSFPMYRASESVTVYGTAPAPATPITAKIVIPSDARDRRKIILFLGRIHEKKGCDLLVRAFAAIEGLRNDYRLVIAGPDDSGLVAQLREEATQLGIERDITWPGMIQGRDKWLLIRSADVFCLPSHQENFGIAVAEALACGVPVLITDKVNIWREIVDYGAGFASSDTLDGVIEVLQDWIRTSTPAKETMRASALACFNEKFHIDRVASSYLRIVAGRPDAVLEEAVS</sequence>
<dbReference type="AlphaFoldDB" id="A0A7W9TU65"/>
<keyword evidence="4" id="KW-1185">Reference proteome</keyword>
<evidence type="ECO:0000313" key="4">
    <source>
        <dbReference type="Proteomes" id="UP000571554"/>
    </source>
</evidence>
<gene>
    <name evidence="3" type="ORF">F4827_000550</name>
</gene>
<proteinExistence type="predicted"/>
<keyword evidence="3" id="KW-0808">Transferase</keyword>
<dbReference type="SUPFAM" id="SSF53756">
    <property type="entry name" value="UDP-Glycosyltransferase/glycogen phosphorylase"/>
    <property type="match status" value="1"/>
</dbReference>
<evidence type="ECO:0000259" key="1">
    <source>
        <dbReference type="Pfam" id="PF00534"/>
    </source>
</evidence>
<reference evidence="3 4" key="1">
    <citation type="submission" date="2020-08" db="EMBL/GenBank/DDBJ databases">
        <title>Above-ground endophytic microbial communities from plants in different locations in the United States.</title>
        <authorList>
            <person name="Frank C."/>
        </authorList>
    </citation>
    <scope>NUCLEOTIDE SEQUENCE [LARGE SCALE GENOMIC DNA]</scope>
    <source>
        <strain evidence="3 4">WP4_2_2</strain>
    </source>
</reference>
<protein>
    <submittedName>
        <fullName evidence="3">Glycosyltransferase involved in cell wall biosynthesis</fullName>
    </submittedName>
</protein>
<dbReference type="Pfam" id="PF13579">
    <property type="entry name" value="Glyco_trans_4_4"/>
    <property type="match status" value="1"/>
</dbReference>
<feature type="domain" description="Glycosyltransferase subfamily 4-like N-terminal" evidence="2">
    <location>
        <begin position="21"/>
        <end position="165"/>
    </location>
</feature>
<feature type="domain" description="Glycosyl transferase family 1" evidence="1">
    <location>
        <begin position="203"/>
        <end position="333"/>
    </location>
</feature>
<dbReference type="EMBL" id="JACHBW010000001">
    <property type="protein sequence ID" value="MBB6100746.1"/>
    <property type="molecule type" value="Genomic_DNA"/>
</dbReference>
<dbReference type="RefSeq" id="WP_260174718.1">
    <property type="nucleotide sequence ID" value="NZ_JACHBW010000001.1"/>
</dbReference>
<organism evidence="3 4">
    <name type="scientific">Paraburkholderia bannensis</name>
    <dbReference type="NCBI Taxonomy" id="765414"/>
    <lineage>
        <taxon>Bacteria</taxon>
        <taxon>Pseudomonadati</taxon>
        <taxon>Pseudomonadota</taxon>
        <taxon>Betaproteobacteria</taxon>
        <taxon>Burkholderiales</taxon>
        <taxon>Burkholderiaceae</taxon>
        <taxon>Paraburkholderia</taxon>
    </lineage>
</organism>
<dbReference type="InterPro" id="IPR028098">
    <property type="entry name" value="Glyco_trans_4-like_N"/>
</dbReference>
<dbReference type="PANTHER" id="PTHR12526">
    <property type="entry name" value="GLYCOSYLTRANSFERASE"/>
    <property type="match status" value="1"/>
</dbReference>